<keyword evidence="8" id="KW-0808">Transferase</keyword>
<protein>
    <submittedName>
        <fullName evidence="8">N acetylgalactosamine kinase</fullName>
    </submittedName>
</protein>
<dbReference type="GO" id="GO:0016192">
    <property type="term" value="P:vesicle-mediated transport"/>
    <property type="evidence" value="ECO:0007669"/>
    <property type="project" value="TreeGrafter"/>
</dbReference>
<dbReference type="GO" id="GO:0007029">
    <property type="term" value="P:endoplasmic reticulum organization"/>
    <property type="evidence" value="ECO:0007669"/>
    <property type="project" value="InterPro"/>
</dbReference>
<dbReference type="GO" id="GO:0005789">
    <property type="term" value="C:endoplasmic reticulum membrane"/>
    <property type="evidence" value="ECO:0007669"/>
    <property type="project" value="UniProtKB-SubCell"/>
</dbReference>
<reference evidence="8" key="2">
    <citation type="submission" date="2014-03" db="EMBL/GenBank/DDBJ databases">
        <title>The whipworm genome and dual-species transcriptomics of an intimate host-pathogen interaction.</title>
        <authorList>
            <person name="Foth B.J."/>
            <person name="Tsai I.J."/>
            <person name="Reid A.J."/>
            <person name="Bancroft A.J."/>
            <person name="Nichol S."/>
            <person name="Tracey A."/>
            <person name="Holroyd N."/>
            <person name="Cotton J.A."/>
            <person name="Stanley E.J."/>
            <person name="Zarowiecki M."/>
            <person name="Liu J.Z."/>
            <person name="Huckvale T."/>
            <person name="Cooper P.J."/>
            <person name="Grencis R.K."/>
            <person name="Berriman M."/>
        </authorList>
    </citation>
    <scope>NUCLEOTIDE SEQUENCE [LARGE SCALE GENOMIC DNA]</scope>
</reference>
<sequence length="203" mass="23337">MASRYGPRAVGTDGSDYRHRQRVASHYRDSAVNKYRLKITLIMHGLLLLLVAAKVFIETLQRLSLCPDFLSHIQLPSVNFWEYWWLCSFVAVLTAMASIPKNDFVRIRRAYFLILFLGLMPITVAAGLNVSQLMHYAKHGQAEEYFHGFPVVVLWYIFFTIAFQIHVFTMVFATKLGTAWQPAVRLQSKATDNNNPTQKLHES</sequence>
<evidence type="ECO:0000313" key="8">
    <source>
        <dbReference type="EMBL" id="CDW52990.1"/>
    </source>
</evidence>
<dbReference type="OrthoDB" id="8914197at2759"/>
<accession>A0A077Z2Q8</accession>
<keyword evidence="6 7" id="KW-0472">Membrane</keyword>
<comment type="similarity">
    <text evidence="2">Belongs to the jagunal family.</text>
</comment>
<dbReference type="EMBL" id="HG805837">
    <property type="protein sequence ID" value="CDW52990.1"/>
    <property type="molecule type" value="Genomic_DNA"/>
</dbReference>
<evidence type="ECO:0000313" key="9">
    <source>
        <dbReference type="Proteomes" id="UP000030665"/>
    </source>
</evidence>
<evidence type="ECO:0000256" key="3">
    <source>
        <dbReference type="ARBA" id="ARBA00022692"/>
    </source>
</evidence>
<dbReference type="AlphaFoldDB" id="A0A077Z2Q8"/>
<feature type="transmembrane region" description="Helical" evidence="7">
    <location>
        <begin position="153"/>
        <end position="173"/>
    </location>
</feature>
<gene>
    <name evidence="8" type="ORF">TTRE_0000125301</name>
</gene>
<feature type="transmembrane region" description="Helical" evidence="7">
    <location>
        <begin position="37"/>
        <end position="57"/>
    </location>
</feature>
<organism evidence="8 9">
    <name type="scientific">Trichuris trichiura</name>
    <name type="common">Whipworm</name>
    <name type="synonym">Trichocephalus trichiurus</name>
    <dbReference type="NCBI Taxonomy" id="36087"/>
    <lineage>
        <taxon>Eukaryota</taxon>
        <taxon>Metazoa</taxon>
        <taxon>Ecdysozoa</taxon>
        <taxon>Nematoda</taxon>
        <taxon>Enoplea</taxon>
        <taxon>Dorylaimia</taxon>
        <taxon>Trichinellida</taxon>
        <taxon>Trichuridae</taxon>
        <taxon>Trichuris</taxon>
    </lineage>
</organism>
<proteinExistence type="inferred from homology"/>
<comment type="subcellular location">
    <subcellularLocation>
        <location evidence="1">Endoplasmic reticulum membrane</location>
        <topology evidence="1">Multi-pass membrane protein</topology>
    </subcellularLocation>
</comment>
<evidence type="ECO:0000256" key="7">
    <source>
        <dbReference type="SAM" id="Phobius"/>
    </source>
</evidence>
<dbReference type="Proteomes" id="UP000030665">
    <property type="component" value="Unassembled WGS sequence"/>
</dbReference>
<keyword evidence="8" id="KW-0418">Kinase</keyword>
<feature type="transmembrane region" description="Helical" evidence="7">
    <location>
        <begin position="111"/>
        <end position="133"/>
    </location>
</feature>
<feature type="transmembrane region" description="Helical" evidence="7">
    <location>
        <begin position="83"/>
        <end position="99"/>
    </location>
</feature>
<reference evidence="8" key="1">
    <citation type="submission" date="2014-01" db="EMBL/GenBank/DDBJ databases">
        <authorList>
            <person name="Aslett M."/>
        </authorList>
    </citation>
    <scope>NUCLEOTIDE SEQUENCE</scope>
</reference>
<evidence type="ECO:0000256" key="2">
    <source>
        <dbReference type="ARBA" id="ARBA00008462"/>
    </source>
</evidence>
<keyword evidence="4" id="KW-0256">Endoplasmic reticulum</keyword>
<dbReference type="PANTHER" id="PTHR20955">
    <property type="entry name" value="PROTEIN JAGUNAL HOMOLOG 1"/>
    <property type="match status" value="1"/>
</dbReference>
<dbReference type="STRING" id="36087.A0A077Z2Q8"/>
<keyword evidence="3 7" id="KW-0812">Transmembrane</keyword>
<dbReference type="PANTHER" id="PTHR20955:SF1">
    <property type="entry name" value="PROTEIN JAGUNAL HOMOLOG 1"/>
    <property type="match status" value="1"/>
</dbReference>
<evidence type="ECO:0000256" key="6">
    <source>
        <dbReference type="ARBA" id="ARBA00023136"/>
    </source>
</evidence>
<evidence type="ECO:0000256" key="4">
    <source>
        <dbReference type="ARBA" id="ARBA00022824"/>
    </source>
</evidence>
<name>A0A077Z2Q8_TRITR</name>
<dbReference type="InterPro" id="IPR009787">
    <property type="entry name" value="Jagunal"/>
</dbReference>
<evidence type="ECO:0000256" key="1">
    <source>
        <dbReference type="ARBA" id="ARBA00004477"/>
    </source>
</evidence>
<keyword evidence="9" id="KW-1185">Reference proteome</keyword>
<dbReference type="GO" id="GO:0016301">
    <property type="term" value="F:kinase activity"/>
    <property type="evidence" value="ECO:0007669"/>
    <property type="project" value="UniProtKB-KW"/>
</dbReference>
<evidence type="ECO:0000256" key="5">
    <source>
        <dbReference type="ARBA" id="ARBA00022989"/>
    </source>
</evidence>
<dbReference type="Pfam" id="PF07086">
    <property type="entry name" value="Jagunal"/>
    <property type="match status" value="1"/>
</dbReference>
<keyword evidence="5 7" id="KW-1133">Transmembrane helix</keyword>